<dbReference type="Pfam" id="PF20878">
    <property type="entry name" value="REST_helical"/>
    <property type="match status" value="1"/>
</dbReference>
<dbReference type="GO" id="GO:0003714">
    <property type="term" value="F:transcription corepressor activity"/>
    <property type="evidence" value="ECO:0007669"/>
    <property type="project" value="TreeGrafter"/>
</dbReference>
<dbReference type="CDD" id="cd00167">
    <property type="entry name" value="SANT"/>
    <property type="match status" value="1"/>
</dbReference>
<comment type="subcellular location">
    <subcellularLocation>
        <location evidence="1">Nucleus</location>
    </subcellularLocation>
</comment>
<dbReference type="Proteomes" id="UP000288716">
    <property type="component" value="Unassembled WGS sequence"/>
</dbReference>
<feature type="compositionally biased region" description="Acidic residues" evidence="3">
    <location>
        <begin position="269"/>
        <end position="279"/>
    </location>
</feature>
<dbReference type="GO" id="GO:0005667">
    <property type="term" value="C:transcription regulator complex"/>
    <property type="evidence" value="ECO:0007669"/>
    <property type="project" value="TreeGrafter"/>
</dbReference>
<dbReference type="PANTHER" id="PTHR16089:SF28">
    <property type="entry name" value="REST COREPRESSOR"/>
    <property type="match status" value="1"/>
</dbReference>
<accession>A0A443ST02</accession>
<dbReference type="SUPFAM" id="SSF46689">
    <property type="entry name" value="Homeodomain-like"/>
    <property type="match status" value="1"/>
</dbReference>
<keyword evidence="6" id="KW-1185">Reference proteome</keyword>
<proteinExistence type="predicted"/>
<dbReference type="InterPro" id="IPR049048">
    <property type="entry name" value="REST_helical"/>
</dbReference>
<feature type="region of interest" description="Disordered" evidence="3">
    <location>
        <begin position="121"/>
        <end position="140"/>
    </location>
</feature>
<evidence type="ECO:0000259" key="4">
    <source>
        <dbReference type="PROSITE" id="PS51293"/>
    </source>
</evidence>
<dbReference type="InterPro" id="IPR001005">
    <property type="entry name" value="SANT/Myb"/>
</dbReference>
<feature type="region of interest" description="Disordered" evidence="3">
    <location>
        <begin position="37"/>
        <end position="77"/>
    </location>
</feature>
<dbReference type="InterPro" id="IPR009057">
    <property type="entry name" value="Homeodomain-like_sf"/>
</dbReference>
<feature type="coiled-coil region" evidence="2">
    <location>
        <begin position="165"/>
        <end position="192"/>
    </location>
</feature>
<dbReference type="InterPro" id="IPR051066">
    <property type="entry name" value="Trans_reg/Corepressor"/>
</dbReference>
<dbReference type="VEuPathDB" id="VectorBase:LDEU001390"/>
<evidence type="ECO:0000256" key="3">
    <source>
        <dbReference type="SAM" id="MobiDB-lite"/>
    </source>
</evidence>
<dbReference type="FunFam" id="1.20.58.1880:FF:000001">
    <property type="entry name" value="REST corepressor 1"/>
    <property type="match status" value="1"/>
</dbReference>
<dbReference type="Gene3D" id="1.10.10.60">
    <property type="entry name" value="Homeodomain-like"/>
    <property type="match status" value="1"/>
</dbReference>
<feature type="region of interest" description="Disordered" evidence="3">
    <location>
        <begin position="269"/>
        <end position="295"/>
    </location>
</feature>
<dbReference type="GO" id="GO:0000118">
    <property type="term" value="C:histone deacetylase complex"/>
    <property type="evidence" value="ECO:0007669"/>
    <property type="project" value="TreeGrafter"/>
</dbReference>
<dbReference type="Pfam" id="PF00249">
    <property type="entry name" value="Myb_DNA-binding"/>
    <property type="match status" value="1"/>
</dbReference>
<evidence type="ECO:0000313" key="6">
    <source>
        <dbReference type="Proteomes" id="UP000288716"/>
    </source>
</evidence>
<dbReference type="SMART" id="SM00717">
    <property type="entry name" value="SANT"/>
    <property type="match status" value="1"/>
</dbReference>
<reference evidence="5 6" key="1">
    <citation type="journal article" date="2018" name="Gigascience">
        <title>Genomes of trombidid mites reveal novel predicted allergens and laterally-transferred genes associated with secondary metabolism.</title>
        <authorList>
            <person name="Dong X."/>
            <person name="Chaisiri K."/>
            <person name="Xia D."/>
            <person name="Armstrong S.D."/>
            <person name="Fang Y."/>
            <person name="Donnelly M.J."/>
            <person name="Kadowaki T."/>
            <person name="McGarry J.W."/>
            <person name="Darby A.C."/>
            <person name="Makepeace B.L."/>
        </authorList>
    </citation>
    <scope>NUCLEOTIDE SEQUENCE [LARGE SCALE GENOMIC DNA]</scope>
    <source>
        <strain evidence="5">UoL-UT</strain>
    </source>
</reference>
<name>A0A443ST02_9ACAR</name>
<organism evidence="5 6">
    <name type="scientific">Leptotrombidium deliense</name>
    <dbReference type="NCBI Taxonomy" id="299467"/>
    <lineage>
        <taxon>Eukaryota</taxon>
        <taxon>Metazoa</taxon>
        <taxon>Ecdysozoa</taxon>
        <taxon>Arthropoda</taxon>
        <taxon>Chelicerata</taxon>
        <taxon>Arachnida</taxon>
        <taxon>Acari</taxon>
        <taxon>Acariformes</taxon>
        <taxon>Trombidiformes</taxon>
        <taxon>Prostigmata</taxon>
        <taxon>Anystina</taxon>
        <taxon>Parasitengona</taxon>
        <taxon>Trombiculoidea</taxon>
        <taxon>Trombiculidae</taxon>
        <taxon>Leptotrombidium</taxon>
    </lineage>
</organism>
<feature type="compositionally biased region" description="Basic and acidic residues" evidence="3">
    <location>
        <begin position="280"/>
        <end position="295"/>
    </location>
</feature>
<evidence type="ECO:0000256" key="1">
    <source>
        <dbReference type="ARBA" id="ARBA00004123"/>
    </source>
</evidence>
<dbReference type="PROSITE" id="PS51293">
    <property type="entry name" value="SANT"/>
    <property type="match status" value="1"/>
</dbReference>
<dbReference type="InterPro" id="IPR017884">
    <property type="entry name" value="SANT_dom"/>
</dbReference>
<dbReference type="Gene3D" id="1.20.58.1880">
    <property type="match status" value="1"/>
</dbReference>
<feature type="compositionally biased region" description="Basic residues" evidence="3">
    <location>
        <begin position="131"/>
        <end position="140"/>
    </location>
</feature>
<comment type="caution">
    <text evidence="5">The sequence shown here is derived from an EMBL/GenBank/DDBJ whole genome shotgun (WGS) entry which is preliminary data.</text>
</comment>
<sequence>MLFQLPDKAISSLVKYYYSWKKTRSRTSLMDRQARRLTIQKDDGSDGASDGSSDNESDANIESNKQNENDESGAQEGKSRCENCFTTASGQFHNTSKGVLCRTCYSYWRRTGMMRNMNTVRKHEPGSTRHNPMKSKRKPPRGIFLNFQDLMTIAGGPCGQGEALLKALDSEVVNLKRQVQNNKQMISQLKHKTANGINEFRPPETSQRINCRWTNDENLLAVQGVRKYGKDFKAIAEVIGNKTEAHVRTFFINNERRYQLNNVLKEYEEENGVSNEEIDESKSKKMRTDESGASA</sequence>
<dbReference type="GO" id="GO:0006357">
    <property type="term" value="P:regulation of transcription by RNA polymerase II"/>
    <property type="evidence" value="ECO:0007669"/>
    <property type="project" value="TreeGrafter"/>
</dbReference>
<feature type="domain" description="SANT" evidence="4">
    <location>
        <begin position="208"/>
        <end position="259"/>
    </location>
</feature>
<dbReference type="PANTHER" id="PTHR16089">
    <property type="entry name" value="REST COREPRESSOR COREST PROTEIN-RELATED"/>
    <property type="match status" value="1"/>
</dbReference>
<dbReference type="EMBL" id="NCKV01000429">
    <property type="protein sequence ID" value="RWS30654.1"/>
    <property type="molecule type" value="Genomic_DNA"/>
</dbReference>
<gene>
    <name evidence="5" type="ORF">B4U80_07034</name>
</gene>
<dbReference type="OrthoDB" id="10064338at2759"/>
<dbReference type="STRING" id="299467.A0A443ST02"/>
<evidence type="ECO:0000256" key="2">
    <source>
        <dbReference type="SAM" id="Coils"/>
    </source>
</evidence>
<evidence type="ECO:0000313" key="5">
    <source>
        <dbReference type="EMBL" id="RWS30654.1"/>
    </source>
</evidence>
<dbReference type="AlphaFoldDB" id="A0A443ST02"/>
<keyword evidence="2" id="KW-0175">Coiled coil</keyword>
<protein>
    <submittedName>
        <fullName evidence="5">REST corepressor 1-like protein</fullName>
    </submittedName>
</protein>